<proteinExistence type="inferred from homology"/>
<dbReference type="Proteomes" id="UP000092462">
    <property type="component" value="Unassembled WGS sequence"/>
</dbReference>
<dbReference type="EMBL" id="AJVK01001400">
    <property type="status" value="NOT_ANNOTATED_CDS"/>
    <property type="molecule type" value="Genomic_DNA"/>
</dbReference>
<dbReference type="VEuPathDB" id="VectorBase:PPAI013115"/>
<evidence type="ECO:0000256" key="3">
    <source>
        <dbReference type="ARBA" id="ARBA00022692"/>
    </source>
</evidence>
<comment type="function">
    <text evidence="6">Gustatory receptor which mediates acceptance or avoidance behavior, depending on its substrates.</text>
</comment>
<evidence type="ECO:0000256" key="5">
    <source>
        <dbReference type="ARBA" id="ARBA00023136"/>
    </source>
</evidence>
<keyword evidence="2 6" id="KW-1003">Cell membrane</keyword>
<keyword evidence="5 6" id="KW-0472">Membrane</keyword>
<feature type="transmembrane region" description="Helical" evidence="6">
    <location>
        <begin position="6"/>
        <end position="25"/>
    </location>
</feature>
<dbReference type="EMBL" id="AJVK01001401">
    <property type="status" value="NOT_ANNOTATED_CDS"/>
    <property type="molecule type" value="Genomic_DNA"/>
</dbReference>
<feature type="transmembrane region" description="Helical" evidence="6">
    <location>
        <begin position="139"/>
        <end position="158"/>
    </location>
</feature>
<evidence type="ECO:0000256" key="1">
    <source>
        <dbReference type="ARBA" id="ARBA00004651"/>
    </source>
</evidence>
<dbReference type="GO" id="GO:0005886">
    <property type="term" value="C:plasma membrane"/>
    <property type="evidence" value="ECO:0007669"/>
    <property type="project" value="UniProtKB-SubCell"/>
</dbReference>
<keyword evidence="4 6" id="KW-1133">Transmembrane helix</keyword>
<evidence type="ECO:0000256" key="2">
    <source>
        <dbReference type="ARBA" id="ARBA00022475"/>
    </source>
</evidence>
<keyword evidence="3 6" id="KW-0812">Transmembrane</keyword>
<dbReference type="GO" id="GO:0007165">
    <property type="term" value="P:signal transduction"/>
    <property type="evidence" value="ECO:0007669"/>
    <property type="project" value="UniProtKB-KW"/>
</dbReference>
<evidence type="ECO:0000313" key="8">
    <source>
        <dbReference type="Proteomes" id="UP000092462"/>
    </source>
</evidence>
<sequence>MAHLKLGRKLFLCFQLCGLNLINLSTLNKNTKKKNSVKIKYHLYHLLHIVIFCANLVIVLSCPNSIMFAFDPLGKFNDWIKYYAAITTSCIILLESYVRVEELIDVFHQSFKLEAIFRAIKIDLSQQNENSTRIYMRKFVFYIVLLFALELWSLPFLLRNTSQLNYWILSMPLVIQSRFRQLQHLYCIDLCHHYSRTLACNIKQLAIFLNTLDITTPCNPISLEKYRMKFIHHRFKILQKSYYIIWKMANSVNLYFGWSQVANYAGQFLQLLSDFYWLYWRFYNESYGFGMCSMLMMSNFINYPHLIQSISIWLHRVKFTVYDSKISETLINFSLQIVQEPVIFQAMELFTIDFKPLRSMISAITTYMVLFVQFLPRLVTSSYLHSE</sequence>
<comment type="similarity">
    <text evidence="6">Belongs to the insect chemoreceptor superfamily. Gustatory receptor (GR) family.</text>
</comment>
<organism evidence="7 8">
    <name type="scientific">Phlebotomus papatasi</name>
    <name type="common">Sandfly</name>
    <dbReference type="NCBI Taxonomy" id="29031"/>
    <lineage>
        <taxon>Eukaryota</taxon>
        <taxon>Metazoa</taxon>
        <taxon>Ecdysozoa</taxon>
        <taxon>Arthropoda</taxon>
        <taxon>Hexapoda</taxon>
        <taxon>Insecta</taxon>
        <taxon>Pterygota</taxon>
        <taxon>Neoptera</taxon>
        <taxon>Endopterygota</taxon>
        <taxon>Diptera</taxon>
        <taxon>Nematocera</taxon>
        <taxon>Psychodoidea</taxon>
        <taxon>Psychodidae</taxon>
        <taxon>Phlebotomus</taxon>
        <taxon>Phlebotomus</taxon>
    </lineage>
</organism>
<dbReference type="EnsemblMetazoa" id="PPAI013115-RA">
    <property type="protein sequence ID" value="PPAI013115-PA"/>
    <property type="gene ID" value="PPAI013115"/>
</dbReference>
<dbReference type="AlphaFoldDB" id="A0A240SY92"/>
<evidence type="ECO:0000256" key="4">
    <source>
        <dbReference type="ARBA" id="ARBA00022989"/>
    </source>
</evidence>
<accession>A0A240SY92</accession>
<comment type="subcellular location">
    <subcellularLocation>
        <location evidence="1 6">Cell membrane</location>
        <topology evidence="1 6">Multi-pass membrane protein</topology>
    </subcellularLocation>
</comment>
<dbReference type="Pfam" id="PF08395">
    <property type="entry name" value="7tm_7"/>
    <property type="match status" value="1"/>
</dbReference>
<feature type="transmembrane region" description="Helical" evidence="6">
    <location>
        <begin position="46"/>
        <end position="70"/>
    </location>
</feature>
<reference evidence="7" key="1">
    <citation type="submission" date="2022-08" db="UniProtKB">
        <authorList>
            <consortium name="EnsemblMetazoa"/>
        </authorList>
    </citation>
    <scope>IDENTIFICATION</scope>
    <source>
        <strain evidence="7">Israel</strain>
    </source>
</reference>
<evidence type="ECO:0000313" key="7">
    <source>
        <dbReference type="EnsemblMetazoa" id="PPAI013115-PA"/>
    </source>
</evidence>
<feature type="transmembrane region" description="Helical" evidence="6">
    <location>
        <begin position="82"/>
        <end position="100"/>
    </location>
</feature>
<dbReference type="GO" id="GO:0050909">
    <property type="term" value="P:sensory perception of taste"/>
    <property type="evidence" value="ECO:0007669"/>
    <property type="project" value="InterPro"/>
</dbReference>
<name>A0A240SY92_PHLPP</name>
<protein>
    <recommendedName>
        <fullName evidence="6">Gustatory receptor</fullName>
    </recommendedName>
</protein>
<evidence type="ECO:0000256" key="6">
    <source>
        <dbReference type="RuleBase" id="RU363108"/>
    </source>
</evidence>
<comment type="caution">
    <text evidence="6">Lacks conserved residue(s) required for the propagation of feature annotation.</text>
</comment>
<keyword evidence="6" id="KW-0807">Transducer</keyword>
<keyword evidence="6" id="KW-0675">Receptor</keyword>
<keyword evidence="8" id="KW-1185">Reference proteome</keyword>
<dbReference type="InterPro" id="IPR013604">
    <property type="entry name" value="7TM_chemorcpt"/>
</dbReference>